<protein>
    <submittedName>
        <fullName evidence="2">Uncharacterized protein</fullName>
    </submittedName>
</protein>
<name>A0A915CWX2_9BILA</name>
<evidence type="ECO:0000313" key="1">
    <source>
        <dbReference type="Proteomes" id="UP000887574"/>
    </source>
</evidence>
<keyword evidence="1" id="KW-1185">Reference proteome</keyword>
<proteinExistence type="predicted"/>
<sequence>MEDFEQVVKILNNHSAAMEILVKNSMETTPKLEALEYNMMHHDKLSVRLEKRLVMSRSDCDRLREEKPAARPEAKYVFIFCLWFLEQYVLMSSA</sequence>
<dbReference type="AlphaFoldDB" id="A0A915CWX2"/>
<reference evidence="2" key="1">
    <citation type="submission" date="2022-11" db="UniProtKB">
        <authorList>
            <consortium name="WormBaseParasite"/>
        </authorList>
    </citation>
    <scope>IDENTIFICATION</scope>
</reference>
<organism evidence="1 2">
    <name type="scientific">Ditylenchus dipsaci</name>
    <dbReference type="NCBI Taxonomy" id="166011"/>
    <lineage>
        <taxon>Eukaryota</taxon>
        <taxon>Metazoa</taxon>
        <taxon>Ecdysozoa</taxon>
        <taxon>Nematoda</taxon>
        <taxon>Chromadorea</taxon>
        <taxon>Rhabditida</taxon>
        <taxon>Tylenchina</taxon>
        <taxon>Tylenchomorpha</taxon>
        <taxon>Sphaerularioidea</taxon>
        <taxon>Anguinidae</taxon>
        <taxon>Anguininae</taxon>
        <taxon>Ditylenchus</taxon>
    </lineage>
</organism>
<evidence type="ECO:0000313" key="2">
    <source>
        <dbReference type="WBParaSite" id="jg1311"/>
    </source>
</evidence>
<dbReference type="WBParaSite" id="jg1311">
    <property type="protein sequence ID" value="jg1311"/>
    <property type="gene ID" value="jg1311"/>
</dbReference>
<accession>A0A915CWX2</accession>
<dbReference type="Proteomes" id="UP000887574">
    <property type="component" value="Unplaced"/>
</dbReference>